<dbReference type="InterPro" id="IPR011042">
    <property type="entry name" value="6-blade_b-propeller_TolB-like"/>
</dbReference>
<accession>A0A8B6BMV4</accession>
<protein>
    <submittedName>
        <fullName evidence="1">Uncharacterized protein</fullName>
    </submittedName>
</protein>
<dbReference type="Gene3D" id="2.120.10.30">
    <property type="entry name" value="TolB, C-terminal domain"/>
    <property type="match status" value="1"/>
</dbReference>
<comment type="caution">
    <text evidence="1">The sequence shown here is derived from an EMBL/GenBank/DDBJ whole genome shotgun (WGS) entry which is preliminary data.</text>
</comment>
<organism evidence="1 2">
    <name type="scientific">Mytilus galloprovincialis</name>
    <name type="common">Mediterranean mussel</name>
    <dbReference type="NCBI Taxonomy" id="29158"/>
    <lineage>
        <taxon>Eukaryota</taxon>
        <taxon>Metazoa</taxon>
        <taxon>Spiralia</taxon>
        <taxon>Lophotrochozoa</taxon>
        <taxon>Mollusca</taxon>
        <taxon>Bivalvia</taxon>
        <taxon>Autobranchia</taxon>
        <taxon>Pteriomorphia</taxon>
        <taxon>Mytilida</taxon>
        <taxon>Mytiloidea</taxon>
        <taxon>Mytilidae</taxon>
        <taxon>Mytilinae</taxon>
        <taxon>Mytilus</taxon>
    </lineage>
</organism>
<proteinExistence type="predicted"/>
<dbReference type="Proteomes" id="UP000596742">
    <property type="component" value="Unassembled WGS sequence"/>
</dbReference>
<sequence length="117" mass="12923">MSSLNHVTASGGKLYHTNFTNDTVTCYTITGEKVWEYNDKSVLQDTCGVTTDKDANVYVASYGNNNIVVISPDGKHTKRLEGTDDGLYQPHGIYLDKASNHLLVACYNGTVHMYRVS</sequence>
<evidence type="ECO:0000313" key="1">
    <source>
        <dbReference type="EMBL" id="VDH93176.1"/>
    </source>
</evidence>
<name>A0A8B6BMV4_MYTGA</name>
<reference evidence="1" key="1">
    <citation type="submission" date="2018-11" db="EMBL/GenBank/DDBJ databases">
        <authorList>
            <person name="Alioto T."/>
            <person name="Alioto T."/>
        </authorList>
    </citation>
    <scope>NUCLEOTIDE SEQUENCE</scope>
</reference>
<evidence type="ECO:0000313" key="2">
    <source>
        <dbReference type="Proteomes" id="UP000596742"/>
    </source>
</evidence>
<dbReference type="OrthoDB" id="6140876at2759"/>
<dbReference type="EMBL" id="UYJE01000426">
    <property type="protein sequence ID" value="VDH93176.1"/>
    <property type="molecule type" value="Genomic_DNA"/>
</dbReference>
<keyword evidence="2" id="KW-1185">Reference proteome</keyword>
<gene>
    <name evidence="1" type="ORF">MGAL_10B055980</name>
</gene>
<dbReference type="AlphaFoldDB" id="A0A8B6BMV4"/>
<dbReference type="SUPFAM" id="SSF63829">
    <property type="entry name" value="Calcium-dependent phosphotriesterase"/>
    <property type="match status" value="1"/>
</dbReference>